<dbReference type="PANTHER" id="PTHR10545">
    <property type="entry name" value="DIAMINE N-ACETYLTRANSFERASE"/>
    <property type="match status" value="1"/>
</dbReference>
<dbReference type="Pfam" id="PF00583">
    <property type="entry name" value="Acetyltransf_1"/>
    <property type="match status" value="1"/>
</dbReference>
<protein>
    <submittedName>
        <fullName evidence="8">N-acetyltransferase domain-containing protein</fullName>
    </submittedName>
</protein>
<dbReference type="AlphaFoldDB" id="A0A0N4UNR8"/>
<dbReference type="Gene3D" id="3.40.630.30">
    <property type="match status" value="1"/>
</dbReference>
<keyword evidence="3" id="KW-0012">Acyltransferase</keyword>
<dbReference type="Proteomes" id="UP000038040">
    <property type="component" value="Unplaced"/>
</dbReference>
<dbReference type="InterPro" id="IPR000182">
    <property type="entry name" value="GNAT_dom"/>
</dbReference>
<evidence type="ECO:0000313" key="6">
    <source>
        <dbReference type="Proteomes" id="UP000038040"/>
    </source>
</evidence>
<dbReference type="STRING" id="318479.A0A0N4UNR8"/>
<evidence type="ECO:0000313" key="8">
    <source>
        <dbReference type="WBParaSite" id="DME_0000956601-mRNA-1"/>
    </source>
</evidence>
<evidence type="ECO:0000313" key="5">
    <source>
        <dbReference type="EMBL" id="VDN53260.1"/>
    </source>
</evidence>
<evidence type="ECO:0000259" key="4">
    <source>
        <dbReference type="PROSITE" id="PS51186"/>
    </source>
</evidence>
<reference evidence="8" key="1">
    <citation type="submission" date="2017-02" db="UniProtKB">
        <authorList>
            <consortium name="WormBaseParasite"/>
        </authorList>
    </citation>
    <scope>IDENTIFICATION</scope>
</reference>
<dbReference type="CDD" id="cd04301">
    <property type="entry name" value="NAT_SF"/>
    <property type="match status" value="1"/>
</dbReference>
<evidence type="ECO:0000256" key="1">
    <source>
        <dbReference type="ARBA" id="ARBA00008694"/>
    </source>
</evidence>
<dbReference type="PROSITE" id="PS51186">
    <property type="entry name" value="GNAT"/>
    <property type="match status" value="1"/>
</dbReference>
<gene>
    <name evidence="5" type="ORF">DME_LOCUS3233</name>
</gene>
<comment type="similarity">
    <text evidence="1">Belongs to the acetyltransferase family.</text>
</comment>
<dbReference type="SUPFAM" id="SSF55729">
    <property type="entry name" value="Acyl-CoA N-acyltransferases (Nat)"/>
    <property type="match status" value="1"/>
</dbReference>
<feature type="domain" description="N-acetyltransferase" evidence="4">
    <location>
        <begin position="18"/>
        <end position="168"/>
    </location>
</feature>
<evidence type="ECO:0000313" key="7">
    <source>
        <dbReference type="Proteomes" id="UP000274756"/>
    </source>
</evidence>
<keyword evidence="2" id="KW-0808">Transferase</keyword>
<sequence length="168" mass="19802">MSTLKSLVIQRIEPKHARNLIVMTKEEAEFQKMLDQVTNTEEKLRSDIRRGDVDGFIAFDGEEPIGMVLFGYSYSTWVNQIINVESIYVREKYRRFHIGKKLWMEAVKVAKERGIARMQWICLNWNTNAMEFYEKMHARNLSAEEGWLLYKLGSQEIDKLVADHKLIN</sequence>
<dbReference type="PANTHER" id="PTHR10545:SF29">
    <property type="entry name" value="GH14572P-RELATED"/>
    <property type="match status" value="1"/>
</dbReference>
<dbReference type="WBParaSite" id="DME_0000956601-mRNA-1">
    <property type="protein sequence ID" value="DME_0000956601-mRNA-1"/>
    <property type="gene ID" value="DME_0000956601"/>
</dbReference>
<dbReference type="Proteomes" id="UP000274756">
    <property type="component" value="Unassembled WGS sequence"/>
</dbReference>
<name>A0A0N4UNR8_DRAME</name>
<accession>A0A0N4UNR8</accession>
<organism evidence="6 8">
    <name type="scientific">Dracunculus medinensis</name>
    <name type="common">Guinea worm</name>
    <dbReference type="NCBI Taxonomy" id="318479"/>
    <lineage>
        <taxon>Eukaryota</taxon>
        <taxon>Metazoa</taxon>
        <taxon>Ecdysozoa</taxon>
        <taxon>Nematoda</taxon>
        <taxon>Chromadorea</taxon>
        <taxon>Rhabditida</taxon>
        <taxon>Spirurina</taxon>
        <taxon>Dracunculoidea</taxon>
        <taxon>Dracunculidae</taxon>
        <taxon>Dracunculus</taxon>
    </lineage>
</organism>
<keyword evidence="7" id="KW-1185">Reference proteome</keyword>
<dbReference type="InterPro" id="IPR051016">
    <property type="entry name" value="Diverse_Substrate_AcTransf"/>
</dbReference>
<proteinExistence type="inferred from homology"/>
<evidence type="ECO:0000256" key="3">
    <source>
        <dbReference type="ARBA" id="ARBA00023315"/>
    </source>
</evidence>
<reference evidence="5 7" key="2">
    <citation type="submission" date="2018-11" db="EMBL/GenBank/DDBJ databases">
        <authorList>
            <consortium name="Pathogen Informatics"/>
        </authorList>
    </citation>
    <scope>NUCLEOTIDE SEQUENCE [LARGE SCALE GENOMIC DNA]</scope>
</reference>
<dbReference type="EMBL" id="UYYG01000115">
    <property type="protein sequence ID" value="VDN53260.1"/>
    <property type="molecule type" value="Genomic_DNA"/>
</dbReference>
<dbReference type="GO" id="GO:0008080">
    <property type="term" value="F:N-acetyltransferase activity"/>
    <property type="evidence" value="ECO:0007669"/>
    <property type="project" value="UniProtKB-ARBA"/>
</dbReference>
<dbReference type="InterPro" id="IPR016181">
    <property type="entry name" value="Acyl_CoA_acyltransferase"/>
</dbReference>
<evidence type="ECO:0000256" key="2">
    <source>
        <dbReference type="ARBA" id="ARBA00022679"/>
    </source>
</evidence>
<dbReference type="OrthoDB" id="7305308at2759"/>
<dbReference type="FunFam" id="3.40.630.30:FF:000064">
    <property type="entry name" value="GNAT family acetyltransferase"/>
    <property type="match status" value="1"/>
</dbReference>